<dbReference type="AlphaFoldDB" id="A0A1F6LKE5"/>
<evidence type="ECO:0000256" key="1">
    <source>
        <dbReference type="SAM" id="Phobius"/>
    </source>
</evidence>
<keyword evidence="1" id="KW-0472">Membrane</keyword>
<keyword evidence="1" id="KW-1133">Transmembrane helix</keyword>
<evidence type="ECO:0000313" key="3">
    <source>
        <dbReference type="Proteomes" id="UP000177067"/>
    </source>
</evidence>
<accession>A0A1F6LKE5</accession>
<feature type="transmembrane region" description="Helical" evidence="1">
    <location>
        <begin position="6"/>
        <end position="25"/>
    </location>
</feature>
<protein>
    <submittedName>
        <fullName evidence="2">Uncharacterized protein</fullName>
    </submittedName>
</protein>
<dbReference type="EMBL" id="MFPS01000006">
    <property type="protein sequence ID" value="OGH59848.1"/>
    <property type="molecule type" value="Genomic_DNA"/>
</dbReference>
<name>A0A1F6LKE5_9BACT</name>
<evidence type="ECO:0000313" key="2">
    <source>
        <dbReference type="EMBL" id="OGH59848.1"/>
    </source>
</evidence>
<gene>
    <name evidence="2" type="ORF">A2725_02425</name>
</gene>
<organism evidence="2 3">
    <name type="scientific">Candidatus Magasanikbacteria bacterium RIFCSPHIGHO2_01_FULL_33_34</name>
    <dbReference type="NCBI Taxonomy" id="1798671"/>
    <lineage>
        <taxon>Bacteria</taxon>
        <taxon>Candidatus Magasanikiibacteriota</taxon>
    </lineage>
</organism>
<dbReference type="Proteomes" id="UP000177067">
    <property type="component" value="Unassembled WGS sequence"/>
</dbReference>
<keyword evidence="1" id="KW-0812">Transmembrane</keyword>
<comment type="caution">
    <text evidence="2">The sequence shown here is derived from an EMBL/GenBank/DDBJ whole genome shotgun (WGS) entry which is preliminary data.</text>
</comment>
<proteinExistence type="predicted"/>
<sequence length="64" mass="7784">MYTLVYTNSFFGVFYGFIHFFWSFAQSYPQLYTIVYTNNGKIWVDLHNCCLQLVFSKRLFLVKY</sequence>
<reference evidence="2 3" key="1">
    <citation type="journal article" date="2016" name="Nat. Commun.">
        <title>Thousands of microbial genomes shed light on interconnected biogeochemical processes in an aquifer system.</title>
        <authorList>
            <person name="Anantharaman K."/>
            <person name="Brown C.T."/>
            <person name="Hug L.A."/>
            <person name="Sharon I."/>
            <person name="Castelle C.J."/>
            <person name="Probst A.J."/>
            <person name="Thomas B.C."/>
            <person name="Singh A."/>
            <person name="Wilkins M.J."/>
            <person name="Karaoz U."/>
            <person name="Brodie E.L."/>
            <person name="Williams K.H."/>
            <person name="Hubbard S.S."/>
            <person name="Banfield J.F."/>
        </authorList>
    </citation>
    <scope>NUCLEOTIDE SEQUENCE [LARGE SCALE GENOMIC DNA]</scope>
</reference>